<feature type="compositionally biased region" description="Basic and acidic residues" evidence="3">
    <location>
        <begin position="178"/>
        <end position="188"/>
    </location>
</feature>
<dbReference type="PANTHER" id="PTHR10075">
    <property type="entry name" value="BASIGIN RELATED"/>
    <property type="match status" value="1"/>
</dbReference>
<name>A0A3S1B276_ELYCH</name>
<dbReference type="AlphaFoldDB" id="A0A3S1B276"/>
<dbReference type="EMBL" id="RQTK01000846">
    <property type="protein sequence ID" value="RUS74296.1"/>
    <property type="molecule type" value="Genomic_DNA"/>
</dbReference>
<dbReference type="InterPro" id="IPR036179">
    <property type="entry name" value="Ig-like_dom_sf"/>
</dbReference>
<feature type="domain" description="Ig-like" evidence="4">
    <location>
        <begin position="31"/>
        <end position="129"/>
    </location>
</feature>
<evidence type="ECO:0000313" key="5">
    <source>
        <dbReference type="EMBL" id="RUS74296.1"/>
    </source>
</evidence>
<dbReference type="GO" id="GO:0098632">
    <property type="term" value="F:cell-cell adhesion mediator activity"/>
    <property type="evidence" value="ECO:0007669"/>
    <property type="project" value="TreeGrafter"/>
</dbReference>
<dbReference type="PROSITE" id="PS50835">
    <property type="entry name" value="IG_LIKE"/>
    <property type="match status" value="1"/>
</dbReference>
<dbReference type="FunFam" id="2.60.40.10:FF:000032">
    <property type="entry name" value="palladin isoform X1"/>
    <property type="match status" value="1"/>
</dbReference>
<reference evidence="5 6" key="1">
    <citation type="submission" date="2019-01" db="EMBL/GenBank/DDBJ databases">
        <title>A draft genome assembly of the solar-powered sea slug Elysia chlorotica.</title>
        <authorList>
            <person name="Cai H."/>
            <person name="Li Q."/>
            <person name="Fang X."/>
            <person name="Li J."/>
            <person name="Curtis N.E."/>
            <person name="Altenburger A."/>
            <person name="Shibata T."/>
            <person name="Feng M."/>
            <person name="Maeda T."/>
            <person name="Schwartz J.A."/>
            <person name="Shigenobu S."/>
            <person name="Lundholm N."/>
            <person name="Nishiyama T."/>
            <person name="Yang H."/>
            <person name="Hasebe M."/>
            <person name="Li S."/>
            <person name="Pierce S.K."/>
            <person name="Wang J."/>
        </authorList>
    </citation>
    <scope>NUCLEOTIDE SEQUENCE [LARGE SCALE GENOMIC DNA]</scope>
    <source>
        <strain evidence="5">EC2010</strain>
        <tissue evidence="5">Whole organism of an adult</tissue>
    </source>
</reference>
<dbReference type="Gene3D" id="2.60.40.10">
    <property type="entry name" value="Immunoglobulins"/>
    <property type="match status" value="2"/>
</dbReference>
<dbReference type="InterPro" id="IPR003599">
    <property type="entry name" value="Ig_sub"/>
</dbReference>
<feature type="non-terminal residue" evidence="5">
    <location>
        <position position="188"/>
    </location>
</feature>
<organism evidence="5 6">
    <name type="scientific">Elysia chlorotica</name>
    <name type="common">Eastern emerald elysia</name>
    <name type="synonym">Sea slug</name>
    <dbReference type="NCBI Taxonomy" id="188477"/>
    <lineage>
        <taxon>Eukaryota</taxon>
        <taxon>Metazoa</taxon>
        <taxon>Spiralia</taxon>
        <taxon>Lophotrochozoa</taxon>
        <taxon>Mollusca</taxon>
        <taxon>Gastropoda</taxon>
        <taxon>Heterobranchia</taxon>
        <taxon>Euthyneura</taxon>
        <taxon>Panpulmonata</taxon>
        <taxon>Sacoglossa</taxon>
        <taxon>Placobranchoidea</taxon>
        <taxon>Plakobranchidae</taxon>
        <taxon>Elysia</taxon>
    </lineage>
</organism>
<evidence type="ECO:0000256" key="3">
    <source>
        <dbReference type="SAM" id="MobiDB-lite"/>
    </source>
</evidence>
<accession>A0A3S1B276</accession>
<dbReference type="GO" id="GO:0007411">
    <property type="term" value="P:axon guidance"/>
    <property type="evidence" value="ECO:0007669"/>
    <property type="project" value="TreeGrafter"/>
</dbReference>
<dbReference type="GO" id="GO:0007156">
    <property type="term" value="P:homophilic cell adhesion via plasma membrane adhesion molecules"/>
    <property type="evidence" value="ECO:0007669"/>
    <property type="project" value="TreeGrafter"/>
</dbReference>
<feature type="non-terminal residue" evidence="5">
    <location>
        <position position="1"/>
    </location>
</feature>
<dbReference type="STRING" id="188477.A0A3S1B276"/>
<dbReference type="InterPro" id="IPR003598">
    <property type="entry name" value="Ig_sub2"/>
</dbReference>
<dbReference type="InterPro" id="IPR013098">
    <property type="entry name" value="Ig_I-set"/>
</dbReference>
<dbReference type="Pfam" id="PF07679">
    <property type="entry name" value="I-set"/>
    <property type="match status" value="1"/>
</dbReference>
<evidence type="ECO:0000256" key="1">
    <source>
        <dbReference type="ARBA" id="ARBA00023157"/>
    </source>
</evidence>
<keyword evidence="6" id="KW-1185">Reference proteome</keyword>
<dbReference type="SMART" id="SM00409">
    <property type="entry name" value="IG"/>
    <property type="match status" value="1"/>
</dbReference>
<dbReference type="SUPFAM" id="SSF48726">
    <property type="entry name" value="Immunoglobulin"/>
    <property type="match status" value="2"/>
</dbReference>
<gene>
    <name evidence="5" type="ORF">EGW08_017947</name>
</gene>
<proteinExistence type="predicted"/>
<evidence type="ECO:0000259" key="4">
    <source>
        <dbReference type="PROSITE" id="PS50835"/>
    </source>
</evidence>
<comment type="caution">
    <text evidence="5">The sequence shown here is derived from an EMBL/GenBank/DDBJ whole genome shotgun (WGS) entry which is preliminary data.</text>
</comment>
<protein>
    <recommendedName>
        <fullName evidence="4">Ig-like domain-containing protein</fullName>
    </recommendedName>
</protein>
<dbReference type="GO" id="GO:0005886">
    <property type="term" value="C:plasma membrane"/>
    <property type="evidence" value="ECO:0007669"/>
    <property type="project" value="TreeGrafter"/>
</dbReference>
<feature type="region of interest" description="Disordered" evidence="3">
    <location>
        <begin position="160"/>
        <end position="188"/>
    </location>
</feature>
<dbReference type="OrthoDB" id="428111at2759"/>
<feature type="region of interest" description="Disordered" evidence="3">
    <location>
        <begin position="18"/>
        <end position="40"/>
    </location>
</feature>
<sequence>GKTGIDGEWERHSLGRVKRDKIERRSAPGNPRITEHPDDHYVSEGNPTKLICSVEGDPEPTVTWYRNGEKVVTGNDIMKHRLFIKTEKRYELFFLRIIHESDNQPDIGDYYCNATNIHGSAISNIASIKLAFLEEVFQKSPTSLKKAVGETAEFQCIPPHGAPTPTVQWSHDGQTIKPETHPRMSENG</sequence>
<keyword evidence="2" id="KW-0393">Immunoglobulin domain</keyword>
<dbReference type="GO" id="GO:0030424">
    <property type="term" value="C:axon"/>
    <property type="evidence" value="ECO:0007669"/>
    <property type="project" value="TreeGrafter"/>
</dbReference>
<dbReference type="SMART" id="SM00408">
    <property type="entry name" value="IGc2"/>
    <property type="match status" value="1"/>
</dbReference>
<evidence type="ECO:0000256" key="2">
    <source>
        <dbReference type="ARBA" id="ARBA00023319"/>
    </source>
</evidence>
<evidence type="ECO:0000313" key="6">
    <source>
        <dbReference type="Proteomes" id="UP000271974"/>
    </source>
</evidence>
<dbReference type="InterPro" id="IPR007110">
    <property type="entry name" value="Ig-like_dom"/>
</dbReference>
<dbReference type="PANTHER" id="PTHR10075:SF37">
    <property type="entry name" value="ROUNDABOUT HOMOLOG 3"/>
    <property type="match status" value="1"/>
</dbReference>
<dbReference type="Proteomes" id="UP000271974">
    <property type="component" value="Unassembled WGS sequence"/>
</dbReference>
<dbReference type="Pfam" id="PF13927">
    <property type="entry name" value="Ig_3"/>
    <property type="match status" value="1"/>
</dbReference>
<dbReference type="InterPro" id="IPR013783">
    <property type="entry name" value="Ig-like_fold"/>
</dbReference>
<dbReference type="GO" id="GO:0070593">
    <property type="term" value="P:dendrite self-avoidance"/>
    <property type="evidence" value="ECO:0007669"/>
    <property type="project" value="TreeGrafter"/>
</dbReference>
<keyword evidence="1" id="KW-1015">Disulfide bond</keyword>